<evidence type="ECO:0000313" key="1">
    <source>
        <dbReference type="EMBL" id="PWB85278.1"/>
    </source>
</evidence>
<organism evidence="1 2">
    <name type="scientific">Methanobrevibacter thaueri</name>
    <dbReference type="NCBI Taxonomy" id="190975"/>
    <lineage>
        <taxon>Archaea</taxon>
        <taxon>Methanobacteriati</taxon>
        <taxon>Methanobacteriota</taxon>
        <taxon>Methanomada group</taxon>
        <taxon>Methanobacteria</taxon>
        <taxon>Methanobacteriales</taxon>
        <taxon>Methanobacteriaceae</taxon>
        <taxon>Methanobrevibacter</taxon>
    </lineage>
</organism>
<name>A0A315XK69_9EURY</name>
<keyword evidence="2" id="KW-1185">Reference proteome</keyword>
<accession>A0A315XK69</accession>
<reference evidence="1 2" key="1">
    <citation type="submission" date="2017-03" db="EMBL/GenBank/DDBJ databases">
        <title>Genome sequence of Methanobrevibacter thaueri.</title>
        <authorList>
            <person name="Poehlein A."/>
            <person name="Seedorf H."/>
            <person name="Daniel R."/>
        </authorList>
    </citation>
    <scope>NUCLEOTIDE SEQUENCE [LARGE SCALE GENOMIC DNA]</scope>
    <source>
        <strain evidence="1 2">DSM 11995</strain>
    </source>
</reference>
<dbReference type="OrthoDB" id="256755at2157"/>
<protein>
    <recommendedName>
        <fullName evidence="3">DUF1998 domain-containing protein</fullName>
    </recommendedName>
</protein>
<evidence type="ECO:0000313" key="2">
    <source>
        <dbReference type="Proteomes" id="UP000251717"/>
    </source>
</evidence>
<dbReference type="RefSeq" id="WP_116592767.1">
    <property type="nucleotide sequence ID" value="NZ_MZGS01000028.1"/>
</dbReference>
<dbReference type="EMBL" id="MZGS01000028">
    <property type="protein sequence ID" value="PWB85278.1"/>
    <property type="molecule type" value="Genomic_DNA"/>
</dbReference>
<evidence type="ECO:0008006" key="3">
    <source>
        <dbReference type="Google" id="ProtNLM"/>
    </source>
</evidence>
<dbReference type="AlphaFoldDB" id="A0A315XK69"/>
<proteinExistence type="predicted"/>
<sequence>MAVNKNISYPVNSALFHVVDNLIISRENISFKVNKIFPDDDKDNLNVNNELRLKKYLFNEISKRYNTRIQYYGLLFNNISKSFLKNFEIFPYKIYQSKNSFSALANVYPKAFACRKCNHFISFKENEYEKFDHFDFDNCELGCGGSYEQIIQMKFCEKCGSIENLSSYCKVHKNNAKWKLLRDDKFQPITWKLECLDCSRENNNYAPKDILAQKCYHNNRSNEDPSRYTLLTATEGSIFHPIVLTTVDIPNTDYDSLYLDYILLGLYLHKFDEFLDREPCKDNDDHKQVILHINNFLDMSQNEVVMDKIDPNTKKSVEMLLDLLNELEEEFDNYSFVNINDHMVLSGSLSKDLIDSVSYNDFIKGNEKLTKEYGSFKKIYKIEQVNYLSNINLVSAVIGLNVGLNKFYEEDFVPHFEPIWDYKNESIRSYVVPFETEGLMFNLDKCEVVNWLIDLGLLDMEYVSEEDFAVNILMGMQNGSEEYYAVKTLIHTLSHILIRRSSLYTGLEEDSCGEMLFVNSASFLIYSSSSINIGGFSFVFENALFDWFEGIKRDIEDCSLDPSCIQETGACFSCLYLPEYVCSEFNMDLDRDVLIGKTNRFSKGFW</sequence>
<dbReference type="Proteomes" id="UP000251717">
    <property type="component" value="Unassembled WGS sequence"/>
</dbReference>
<gene>
    <name evidence="1" type="ORF">MBBTH_18770</name>
</gene>
<comment type="caution">
    <text evidence="1">The sequence shown here is derived from an EMBL/GenBank/DDBJ whole genome shotgun (WGS) entry which is preliminary data.</text>
</comment>